<evidence type="ECO:0000256" key="4">
    <source>
        <dbReference type="ARBA" id="ARBA00022723"/>
    </source>
</evidence>
<reference evidence="9 10" key="1">
    <citation type="submission" date="2022-07" db="EMBL/GenBank/DDBJ databases">
        <title>Methylomonas rivi sp. nov., Methylomonas rosea sp. nov., Methylomonas aureus sp. nov. and Methylomonas subterranea sp. nov., four novel methanotrophs isolated from a freshwater creek and the deep terrestrial subsurface.</title>
        <authorList>
            <person name="Abin C."/>
            <person name="Sankaranarayanan K."/>
            <person name="Garner C."/>
            <person name="Sindelar R."/>
            <person name="Kotary K."/>
            <person name="Garner R."/>
            <person name="Barclay S."/>
            <person name="Lawson P."/>
            <person name="Krumholz L."/>
        </authorList>
    </citation>
    <scope>NUCLEOTIDE SEQUENCE [LARGE SCALE GENOMIC DNA]</scope>
    <source>
        <strain evidence="9 10">SURF-2</strain>
    </source>
</reference>
<evidence type="ECO:0000313" key="9">
    <source>
        <dbReference type="EMBL" id="MCQ8106170.1"/>
    </source>
</evidence>
<dbReference type="InterPro" id="IPR024935">
    <property type="entry name" value="Rubredoxin_dom"/>
</dbReference>
<keyword evidence="4 7" id="KW-0479">Metal-binding</keyword>
<dbReference type="EMBL" id="JANIBJ010000050">
    <property type="protein sequence ID" value="MCQ8106170.1"/>
    <property type="molecule type" value="Genomic_DNA"/>
</dbReference>
<gene>
    <name evidence="9" type="ORF">NP590_18830</name>
</gene>
<dbReference type="PANTHER" id="PTHR47627:SF1">
    <property type="entry name" value="RUBREDOXIN-1-RELATED"/>
    <property type="match status" value="1"/>
</dbReference>
<dbReference type="PANTHER" id="PTHR47627">
    <property type="entry name" value="RUBREDOXIN"/>
    <property type="match status" value="1"/>
</dbReference>
<proteinExistence type="inferred from homology"/>
<sequence length="73" mass="8072">MSEAFFAGAYGVDDSRLPPDAKLECKICWHVYDPAEGDDVWQVPPGTAFMELPSHWSCPQCGAPKQDFLLLDA</sequence>
<dbReference type="PRINTS" id="PR00163">
    <property type="entry name" value="RUBREDOXIN"/>
</dbReference>
<comment type="caution">
    <text evidence="9">The sequence shown here is derived from an EMBL/GenBank/DDBJ whole genome shotgun (WGS) entry which is preliminary data.</text>
</comment>
<accession>A0ABT1TL34</accession>
<name>A0ABT1TL34_9GAMM</name>
<evidence type="ECO:0000256" key="7">
    <source>
        <dbReference type="RuleBase" id="RU003820"/>
    </source>
</evidence>
<keyword evidence="3" id="KW-0813">Transport</keyword>
<dbReference type="InterPro" id="IPR050526">
    <property type="entry name" value="Rubredoxin_ET"/>
</dbReference>
<organism evidence="9 10">
    <name type="scientific">Methylomonas subterranea</name>
    <dbReference type="NCBI Taxonomy" id="2952225"/>
    <lineage>
        <taxon>Bacteria</taxon>
        <taxon>Pseudomonadati</taxon>
        <taxon>Pseudomonadota</taxon>
        <taxon>Gammaproteobacteria</taxon>
        <taxon>Methylococcales</taxon>
        <taxon>Methylococcaceae</taxon>
        <taxon>Methylomonas</taxon>
    </lineage>
</organism>
<comment type="similarity">
    <text evidence="2 7">Belongs to the rubredoxin family.</text>
</comment>
<evidence type="ECO:0000256" key="1">
    <source>
        <dbReference type="ARBA" id="ARBA00001965"/>
    </source>
</evidence>
<dbReference type="InterPro" id="IPR024934">
    <property type="entry name" value="Rubredoxin-like_dom"/>
</dbReference>
<evidence type="ECO:0000256" key="3">
    <source>
        <dbReference type="ARBA" id="ARBA00022448"/>
    </source>
</evidence>
<dbReference type="Proteomes" id="UP001524499">
    <property type="component" value="Unassembled WGS sequence"/>
</dbReference>
<protein>
    <recommendedName>
        <fullName evidence="7">Rubredoxin</fullName>
    </recommendedName>
</protein>
<dbReference type="PROSITE" id="PS50903">
    <property type="entry name" value="RUBREDOXIN_LIKE"/>
    <property type="match status" value="1"/>
</dbReference>
<comment type="cofactor">
    <cofactor evidence="1 7">
        <name>Fe(3+)</name>
        <dbReference type="ChEBI" id="CHEBI:29034"/>
    </cofactor>
</comment>
<dbReference type="Pfam" id="PF00301">
    <property type="entry name" value="Rubredoxin"/>
    <property type="match status" value="1"/>
</dbReference>
<dbReference type="RefSeq" id="WP_256604235.1">
    <property type="nucleotide sequence ID" value="NZ_JANIBJ010000050.1"/>
</dbReference>
<keyword evidence="5 7" id="KW-0249">Electron transport</keyword>
<feature type="domain" description="Rubredoxin-like" evidence="8">
    <location>
        <begin position="20"/>
        <end position="71"/>
    </location>
</feature>
<keyword evidence="10" id="KW-1185">Reference proteome</keyword>
<dbReference type="InterPro" id="IPR018527">
    <property type="entry name" value="Rubredoxin_Fe_BS"/>
</dbReference>
<dbReference type="Gene3D" id="2.20.28.10">
    <property type="match status" value="1"/>
</dbReference>
<evidence type="ECO:0000256" key="2">
    <source>
        <dbReference type="ARBA" id="ARBA00005337"/>
    </source>
</evidence>
<keyword evidence="6 7" id="KW-0408">Iron</keyword>
<evidence type="ECO:0000259" key="8">
    <source>
        <dbReference type="PROSITE" id="PS50903"/>
    </source>
</evidence>
<evidence type="ECO:0000256" key="5">
    <source>
        <dbReference type="ARBA" id="ARBA00022982"/>
    </source>
</evidence>
<dbReference type="SUPFAM" id="SSF57802">
    <property type="entry name" value="Rubredoxin-like"/>
    <property type="match status" value="1"/>
</dbReference>
<evidence type="ECO:0000313" key="10">
    <source>
        <dbReference type="Proteomes" id="UP001524499"/>
    </source>
</evidence>
<dbReference type="CDD" id="cd00730">
    <property type="entry name" value="rubredoxin"/>
    <property type="match status" value="1"/>
</dbReference>
<dbReference type="PROSITE" id="PS00202">
    <property type="entry name" value="RUBREDOXIN"/>
    <property type="match status" value="1"/>
</dbReference>
<evidence type="ECO:0000256" key="6">
    <source>
        <dbReference type="ARBA" id="ARBA00023004"/>
    </source>
</evidence>